<name>A0A4P2QY98_SORCE</name>
<evidence type="ECO:0000256" key="5">
    <source>
        <dbReference type="ARBA" id="ARBA00023136"/>
    </source>
</evidence>
<keyword evidence="2" id="KW-1003">Cell membrane</keyword>
<evidence type="ECO:0000313" key="9">
    <source>
        <dbReference type="Proteomes" id="UP000295497"/>
    </source>
</evidence>
<evidence type="ECO:0000313" key="8">
    <source>
        <dbReference type="EMBL" id="AUX34533.1"/>
    </source>
</evidence>
<reference evidence="8 9" key="1">
    <citation type="submission" date="2015-09" db="EMBL/GenBank/DDBJ databases">
        <title>Sorangium comparison.</title>
        <authorList>
            <person name="Zaburannyi N."/>
            <person name="Bunk B."/>
            <person name="Overmann J."/>
            <person name="Mueller R."/>
        </authorList>
    </citation>
    <scope>NUCLEOTIDE SEQUENCE [LARGE SCALE GENOMIC DNA]</scope>
    <source>
        <strain evidence="8 9">So ce836</strain>
    </source>
</reference>
<organism evidence="8 9">
    <name type="scientific">Sorangium cellulosum</name>
    <name type="common">Polyangium cellulosum</name>
    <dbReference type="NCBI Taxonomy" id="56"/>
    <lineage>
        <taxon>Bacteria</taxon>
        <taxon>Pseudomonadati</taxon>
        <taxon>Myxococcota</taxon>
        <taxon>Polyangia</taxon>
        <taxon>Polyangiales</taxon>
        <taxon>Polyangiaceae</taxon>
        <taxon>Sorangium</taxon>
    </lineage>
</organism>
<comment type="subcellular location">
    <subcellularLocation>
        <location evidence="1">Cell membrane</location>
        <topology evidence="1">Multi-pass membrane protein</topology>
    </subcellularLocation>
</comment>
<dbReference type="GO" id="GO:0005886">
    <property type="term" value="C:plasma membrane"/>
    <property type="evidence" value="ECO:0007669"/>
    <property type="project" value="UniProtKB-SubCell"/>
</dbReference>
<gene>
    <name evidence="8" type="ORF">SOCE836_067070</name>
</gene>
<dbReference type="InterPro" id="IPR010432">
    <property type="entry name" value="RDD"/>
</dbReference>
<proteinExistence type="predicted"/>
<keyword evidence="4 6" id="KW-1133">Transmembrane helix</keyword>
<keyword evidence="5 6" id="KW-0472">Membrane</keyword>
<dbReference type="EMBL" id="CP012672">
    <property type="protein sequence ID" value="AUX34533.1"/>
    <property type="molecule type" value="Genomic_DNA"/>
</dbReference>
<feature type="transmembrane region" description="Helical" evidence="6">
    <location>
        <begin position="96"/>
        <end position="122"/>
    </location>
</feature>
<evidence type="ECO:0000256" key="2">
    <source>
        <dbReference type="ARBA" id="ARBA00022475"/>
    </source>
</evidence>
<protein>
    <recommendedName>
        <fullName evidence="7">RDD domain-containing protein</fullName>
    </recommendedName>
</protein>
<dbReference type="PANTHER" id="PTHR36115">
    <property type="entry name" value="PROLINE-RICH ANTIGEN HOMOLOG-RELATED"/>
    <property type="match status" value="1"/>
</dbReference>
<dbReference type="InterPro" id="IPR051791">
    <property type="entry name" value="Pra-immunoreactive"/>
</dbReference>
<sequence>MSAVSSVASPVPAELSSRIAARGIDVLLLAAMDVGLGQLIGFGFDWLLLGSALVLAYFTLLDAAAGTTPGKLALGLRVVGPDGGRPSLKQALLREAFTIVGSIPLLGPLLALAAWTWIALTIRSSPLRQGKHDLLAGGTRVVRVGGGDRGARRDR</sequence>
<dbReference type="Proteomes" id="UP000295497">
    <property type="component" value="Chromosome"/>
</dbReference>
<evidence type="ECO:0000256" key="1">
    <source>
        <dbReference type="ARBA" id="ARBA00004651"/>
    </source>
</evidence>
<feature type="transmembrane region" description="Helical" evidence="6">
    <location>
        <begin position="39"/>
        <end position="60"/>
    </location>
</feature>
<evidence type="ECO:0000256" key="6">
    <source>
        <dbReference type="SAM" id="Phobius"/>
    </source>
</evidence>
<dbReference type="RefSeq" id="WP_129577728.1">
    <property type="nucleotide sequence ID" value="NZ_CP012672.1"/>
</dbReference>
<evidence type="ECO:0000256" key="4">
    <source>
        <dbReference type="ARBA" id="ARBA00022989"/>
    </source>
</evidence>
<dbReference type="AlphaFoldDB" id="A0A4P2QY98"/>
<keyword evidence="3 6" id="KW-0812">Transmembrane</keyword>
<dbReference type="Pfam" id="PF06271">
    <property type="entry name" value="RDD"/>
    <property type="match status" value="1"/>
</dbReference>
<evidence type="ECO:0000259" key="7">
    <source>
        <dbReference type="Pfam" id="PF06271"/>
    </source>
</evidence>
<feature type="domain" description="RDD" evidence="7">
    <location>
        <begin position="13"/>
        <end position="137"/>
    </location>
</feature>
<evidence type="ECO:0000256" key="3">
    <source>
        <dbReference type="ARBA" id="ARBA00022692"/>
    </source>
</evidence>
<accession>A0A4P2QY98</accession>